<protein>
    <recommendedName>
        <fullName evidence="4">Peptidase M20 dimerisation domain-containing protein</fullName>
    </recommendedName>
</protein>
<evidence type="ECO:0000313" key="3">
    <source>
        <dbReference type="Proteomes" id="UP000005835"/>
    </source>
</evidence>
<proteinExistence type="predicted"/>
<dbReference type="Gene3D" id="3.40.630.10">
    <property type="entry name" value="Zn peptidases"/>
    <property type="match status" value="1"/>
</dbReference>
<dbReference type="InterPro" id="IPR002933">
    <property type="entry name" value="Peptidase_M20"/>
</dbReference>
<gene>
    <name evidence="2" type="ORF">HMPREF9465_01814</name>
</gene>
<evidence type="ECO:0000256" key="1">
    <source>
        <dbReference type="ARBA" id="ARBA00022801"/>
    </source>
</evidence>
<dbReference type="AlphaFoldDB" id="K1JV69"/>
<dbReference type="Pfam" id="PF01546">
    <property type="entry name" value="Peptidase_M20"/>
    <property type="match status" value="1"/>
</dbReference>
<accession>K1JV69</accession>
<dbReference type="Proteomes" id="UP000005835">
    <property type="component" value="Unassembled WGS sequence"/>
</dbReference>
<comment type="caution">
    <text evidence="2">The sequence shown here is derived from an EMBL/GenBank/DDBJ whole genome shotgun (WGS) entry which is preliminary data.</text>
</comment>
<dbReference type="STRING" id="742823.HMPREF9465_01814"/>
<organism evidence="2 3">
    <name type="scientific">Sutterella wadsworthensis 2_1_59BFAA</name>
    <dbReference type="NCBI Taxonomy" id="742823"/>
    <lineage>
        <taxon>Bacteria</taxon>
        <taxon>Pseudomonadati</taxon>
        <taxon>Pseudomonadota</taxon>
        <taxon>Betaproteobacteria</taxon>
        <taxon>Burkholderiales</taxon>
        <taxon>Sutterellaceae</taxon>
        <taxon>Sutterella</taxon>
    </lineage>
</organism>
<dbReference type="PATRIC" id="fig|742823.3.peg.1811"/>
<keyword evidence="1" id="KW-0378">Hydrolase</keyword>
<dbReference type="eggNOG" id="COG0624">
    <property type="taxonomic scope" value="Bacteria"/>
</dbReference>
<reference evidence="2 3" key="1">
    <citation type="submission" date="2012-05" db="EMBL/GenBank/DDBJ databases">
        <title>The Genome Sequence of Sutterella wadsworthensis 2_1_59BFAA.</title>
        <authorList>
            <consortium name="The Broad Institute Genome Sequencing Platform"/>
            <person name="Earl A."/>
            <person name="Ward D."/>
            <person name="Feldgarden M."/>
            <person name="Gevers D."/>
            <person name="Daigneault M."/>
            <person name="Strauss J."/>
            <person name="Allen-Vercoe E."/>
            <person name="Walker B."/>
            <person name="Young S.K."/>
            <person name="Zeng Q."/>
            <person name="Gargeya S."/>
            <person name="Fitzgerald M."/>
            <person name="Haas B."/>
            <person name="Abouelleil A."/>
            <person name="Alvarado L."/>
            <person name="Arachchi H.M."/>
            <person name="Berlin A.M."/>
            <person name="Chapman S.B."/>
            <person name="Goldberg J."/>
            <person name="Griggs A."/>
            <person name="Gujja S."/>
            <person name="Hansen M."/>
            <person name="Howarth C."/>
            <person name="Imamovic A."/>
            <person name="Larimer J."/>
            <person name="McCowen C."/>
            <person name="Montmayeur A."/>
            <person name="Murphy C."/>
            <person name="Neiman D."/>
            <person name="Pearson M."/>
            <person name="Priest M."/>
            <person name="Roberts A."/>
            <person name="Saif S."/>
            <person name="Shea T."/>
            <person name="Sisk P."/>
            <person name="Sykes S."/>
            <person name="Wortman J."/>
            <person name="Nusbaum C."/>
            <person name="Birren B."/>
        </authorList>
    </citation>
    <scope>NUCLEOTIDE SEQUENCE [LARGE SCALE GENOMIC DNA]</scope>
    <source>
        <strain evidence="2 3">2_1_59BFAA</strain>
    </source>
</reference>
<dbReference type="HOGENOM" id="CLU_2276040_0_0_4"/>
<evidence type="ECO:0008006" key="4">
    <source>
        <dbReference type="Google" id="ProtNLM"/>
    </source>
</evidence>
<dbReference type="EMBL" id="ADMG01000038">
    <property type="protein sequence ID" value="EKB30568.1"/>
    <property type="molecule type" value="Genomic_DNA"/>
</dbReference>
<dbReference type="SUPFAM" id="SSF53187">
    <property type="entry name" value="Zn-dependent exopeptidases"/>
    <property type="match status" value="1"/>
</dbReference>
<dbReference type="GO" id="GO:0016787">
    <property type="term" value="F:hydrolase activity"/>
    <property type="evidence" value="ECO:0007669"/>
    <property type="project" value="InterPro"/>
</dbReference>
<sequence>MNWGDGITVDARRASVSPAMPCTEKTRELVELINEAARLEGFEAGWVDAGGGSDANRIAQAGTPVVDGVAPAGGCFRSEREYLRVDTIENRVRMLSRFLTLL</sequence>
<keyword evidence="3" id="KW-1185">Reference proteome</keyword>
<evidence type="ECO:0000313" key="2">
    <source>
        <dbReference type="EMBL" id="EKB30568.1"/>
    </source>
</evidence>
<name>K1JV69_9BURK</name>